<dbReference type="EMBL" id="AP022583">
    <property type="protein sequence ID" value="BBY06204.1"/>
    <property type="molecule type" value="Genomic_DNA"/>
</dbReference>
<dbReference type="GO" id="GO:0071766">
    <property type="term" value="P:Actinobacterium-type cell wall biogenesis"/>
    <property type="evidence" value="ECO:0007669"/>
    <property type="project" value="InterPro"/>
</dbReference>
<evidence type="ECO:0000256" key="11">
    <source>
        <dbReference type="SAM" id="MobiDB-lite"/>
    </source>
</evidence>
<dbReference type="OrthoDB" id="3584570at2"/>
<evidence type="ECO:0000256" key="4">
    <source>
        <dbReference type="ARBA" id="ARBA00022475"/>
    </source>
</evidence>
<feature type="transmembrane region" description="Helical" evidence="12">
    <location>
        <begin position="676"/>
        <end position="696"/>
    </location>
</feature>
<feature type="compositionally biased region" description="Polar residues" evidence="11">
    <location>
        <begin position="1"/>
        <end position="18"/>
    </location>
</feature>
<feature type="domain" description="Arabinofuranosyltransferase central" evidence="13">
    <location>
        <begin position="241"/>
        <end position="696"/>
    </location>
</feature>
<evidence type="ECO:0000256" key="6">
    <source>
        <dbReference type="ARBA" id="ARBA00022679"/>
    </source>
</evidence>
<evidence type="ECO:0000313" key="16">
    <source>
        <dbReference type="EMBL" id="BBY06204.1"/>
    </source>
</evidence>
<keyword evidence="4" id="KW-1003">Cell membrane</keyword>
<dbReference type="InterPro" id="IPR027451">
    <property type="entry name" value="EmbABC_dom1"/>
</dbReference>
<dbReference type="KEGG" id="mnv:MNVI_15220"/>
<feature type="domain" description="Arabinosyltransferas concanavalin like" evidence="15">
    <location>
        <begin position="68"/>
        <end position="236"/>
    </location>
</feature>
<feature type="transmembrane region" description="Helical" evidence="12">
    <location>
        <begin position="391"/>
        <end position="407"/>
    </location>
</feature>
<accession>A0A7I7PC72</accession>
<feature type="transmembrane region" description="Helical" evidence="12">
    <location>
        <begin position="637"/>
        <end position="656"/>
    </location>
</feature>
<feature type="transmembrane region" description="Helical" evidence="12">
    <location>
        <begin position="603"/>
        <end position="625"/>
    </location>
</feature>
<comment type="subcellular location">
    <subcellularLocation>
        <location evidence="2">Cell membrane</location>
        <topology evidence="2">Multi-pass membrane protein</topology>
    </subcellularLocation>
</comment>
<reference evidence="17 18" key="1">
    <citation type="submission" date="2017-02" db="EMBL/GenBank/DDBJ databases">
        <title>The new phylogeny of genus Mycobacterium.</title>
        <authorList>
            <person name="Tortoli E."/>
            <person name="Trovato A."/>
            <person name="Cirillo D.M."/>
        </authorList>
    </citation>
    <scope>NUCLEOTIDE SEQUENCE [LARGE SCALE GENOMIC DNA]</scope>
    <source>
        <strain evidence="17 18">DSM 45145</strain>
    </source>
</reference>
<feature type="domain" description="Arabinosyltransferase C-terminal" evidence="14">
    <location>
        <begin position="729"/>
        <end position="1099"/>
    </location>
</feature>
<evidence type="ECO:0000256" key="5">
    <source>
        <dbReference type="ARBA" id="ARBA00022676"/>
    </source>
</evidence>
<keyword evidence="9 12" id="KW-0472">Membrane</keyword>
<keyword evidence="18" id="KW-1185">Reference proteome</keyword>
<evidence type="ECO:0000313" key="18">
    <source>
        <dbReference type="Proteomes" id="UP000192374"/>
    </source>
</evidence>
<keyword evidence="10" id="KW-0961">Cell wall biogenesis/degradation</keyword>
<reference evidence="16 19" key="2">
    <citation type="journal article" date="2019" name="Emerg. Microbes Infect.">
        <title>Comprehensive subspecies identification of 175 nontuberculous mycobacteria species based on 7547 genomic profiles.</title>
        <authorList>
            <person name="Matsumoto Y."/>
            <person name="Kinjo T."/>
            <person name="Motooka D."/>
            <person name="Nabeya D."/>
            <person name="Jung N."/>
            <person name="Uechi K."/>
            <person name="Horii T."/>
            <person name="Iida T."/>
            <person name="Fujita J."/>
            <person name="Nakamura S."/>
        </authorList>
    </citation>
    <scope>NUCLEOTIDE SEQUENCE [LARGE SCALE GENOMIC DNA]</scope>
    <source>
        <strain evidence="16 19">JCM 16367</strain>
    </source>
</reference>
<evidence type="ECO:0000256" key="12">
    <source>
        <dbReference type="SAM" id="Phobius"/>
    </source>
</evidence>
<dbReference type="Gene3D" id="2.60.120.610">
    <property type="entry name" value="arabinofuranosyltransferase like domain"/>
    <property type="match status" value="1"/>
</dbReference>
<evidence type="ECO:0000313" key="17">
    <source>
        <dbReference type="EMBL" id="ORB13057.1"/>
    </source>
</evidence>
<feature type="transmembrane region" description="Helical" evidence="12">
    <location>
        <begin position="717"/>
        <end position="736"/>
    </location>
</feature>
<evidence type="ECO:0000256" key="8">
    <source>
        <dbReference type="ARBA" id="ARBA00022989"/>
    </source>
</evidence>
<keyword evidence="6 16" id="KW-0808">Transferase</keyword>
<evidence type="ECO:0000256" key="2">
    <source>
        <dbReference type="ARBA" id="ARBA00004651"/>
    </source>
</evidence>
<keyword evidence="5" id="KW-0328">Glycosyltransferase</keyword>
<dbReference type="Pfam" id="PF17689">
    <property type="entry name" value="Arabino_trans_N"/>
    <property type="match status" value="1"/>
</dbReference>
<feature type="transmembrane region" description="Helical" evidence="12">
    <location>
        <begin position="246"/>
        <end position="266"/>
    </location>
</feature>
<dbReference type="InterPro" id="IPR042486">
    <property type="entry name" value="Arabino_trans_C_2"/>
</dbReference>
<dbReference type="Proteomes" id="UP000192374">
    <property type="component" value="Unassembled WGS sequence"/>
</dbReference>
<protein>
    <submittedName>
        <fullName evidence="16 17">Arabinosyltransferase</fullName>
    </submittedName>
</protein>
<dbReference type="GO" id="GO:0005886">
    <property type="term" value="C:plasma membrane"/>
    <property type="evidence" value="ECO:0007669"/>
    <property type="project" value="UniProtKB-SubCell"/>
</dbReference>
<dbReference type="InterPro" id="IPR032731">
    <property type="entry name" value="Arabino_trans_C"/>
</dbReference>
<gene>
    <name evidence="16" type="primary">embC</name>
    <name evidence="17" type="ORF">BST37_14435</name>
    <name evidence="16" type="ORF">MNVI_15220</name>
</gene>
<dbReference type="GO" id="GO:0052636">
    <property type="term" value="F:arabinosyltransferase activity"/>
    <property type="evidence" value="ECO:0007669"/>
    <property type="project" value="InterPro"/>
</dbReference>
<feature type="compositionally biased region" description="Basic and acidic residues" evidence="11">
    <location>
        <begin position="21"/>
        <end position="30"/>
    </location>
</feature>
<feature type="transmembrane region" description="Helical" evidence="12">
    <location>
        <begin position="579"/>
        <end position="597"/>
    </location>
</feature>
<organism evidence="16 19">
    <name type="scientific">Mycobacterium noviomagense</name>
    <dbReference type="NCBI Taxonomy" id="459858"/>
    <lineage>
        <taxon>Bacteria</taxon>
        <taxon>Bacillati</taxon>
        <taxon>Actinomycetota</taxon>
        <taxon>Actinomycetes</taxon>
        <taxon>Mycobacteriales</taxon>
        <taxon>Mycobacteriaceae</taxon>
        <taxon>Mycobacterium</taxon>
    </lineage>
</organism>
<dbReference type="Proteomes" id="UP000466894">
    <property type="component" value="Chromosome"/>
</dbReference>
<dbReference type="EMBL" id="MVIC01000027">
    <property type="protein sequence ID" value="ORB13057.1"/>
    <property type="molecule type" value="Genomic_DNA"/>
</dbReference>
<reference evidence="16" key="3">
    <citation type="submission" date="2020-02" db="EMBL/GenBank/DDBJ databases">
        <authorList>
            <person name="Matsumoto Y."/>
            <person name="Motooka D."/>
            <person name="Nakamura S."/>
        </authorList>
    </citation>
    <scope>NUCLEOTIDE SEQUENCE</scope>
    <source>
        <strain evidence="16">JCM 16367</strain>
    </source>
</reference>
<sequence length="1100" mass="118260">MATESTQVGPLPSSSVTVTGAKDRTTREDATTGVDRTARNFRAAPLVAVVAGLLGAGLAIITPFLPVKQTTAQLNWPQNGVFHSVEAPLIGYVATDLNITIPCQAAAGLAGPANTGKTVLLSTVPKQAPKAVDRGLLIERANDDLVLVVRNTPVVVAPLREVLGPACQRLTFTAHADKVTGEFVGLRQGPHADHPGAPLRGERGGYDFRPQIVGVFTDLSGPAPPGLQLSATIDTRYSSAPTQLKMAAMVLGVVLTITALIALHILDRADGIRHRRFLPARWWSISGLDVLVTAVLVWWQFVGANTADDGYILTMARVSEHAGYMANYYRWFGTPEAPFGWYYDLLALWAHVTTASIWMRLPTLLMALTCWWMISREVIPRLGHAVKQSRAAAWTAAGMFLAFWLPLNNGLRPEPIIALGILLTWCSVERAVATSRLLPVAIACIIGALTLFSGPTGIASIGALLVAIGPLRTIVHRRSKRFGALPLLAPILAAVTVTTILIFRDQTFAGELQANMLKRAVGPSLSWFDEHIRYERLFMASPDGSVARRFAVLALLVALAVSVAMALRKGRIPGTAAGPSRRIVGITIISFLAMMFTPTKWTHHFGVFAGLASSLGALAAVAVTATAMRSRRNRTMFAALVLFVMALSFASVNGWWYVSNFGVPWSNAFPEWKFGFTTALLGLTVLVLLVAAWFHFVNNGSGREPRSRLARITQSPLAIAAWLLVFFEVMSLTLGMTDQYPAWSVGRSNLQALTGRTCGLANDVLVEQDPNAGALTPIGMPVKDALGGGYAEGFDPNGIPADVSADPVMERPGDRSFLNDDGLITSSEAGTEGGTTAAPGINGSRARLPYNLDASRTPVLGSWRSGVQVPAVLRSAWYRLPPRDQAGPLLVVSAAGRFDPGEVKLEWADDKGAAAGKPGGTVNFVDVGAAPAWRNLRAPMSALPNSTTQIRVVATDDDLAPQHWIALTPPRMPRLRSLQDVVGSRDPVLLDWLVGLAFPCQRPFDHRNGVIEAPKWRILPDRFGAEANSPVMDNNGGGPLGITELLVRATTLPSYLKDDWFRDWGALQELTPYYPDATPARLDLGSATRSGLWSPGPLRH</sequence>
<dbReference type="Gene3D" id="2.60.120.940">
    <property type="entry name" value="EmbC, C-terminal domain, subdomain 2"/>
    <property type="match status" value="1"/>
</dbReference>
<feature type="transmembrane region" description="Helical" evidence="12">
    <location>
        <begin position="278"/>
        <end position="301"/>
    </location>
</feature>
<dbReference type="AlphaFoldDB" id="A0A7I7PC72"/>
<dbReference type="Pfam" id="PF04602">
    <property type="entry name" value="Arabinose_trans"/>
    <property type="match status" value="1"/>
</dbReference>
<feature type="transmembrane region" description="Helical" evidence="12">
    <location>
        <begin position="437"/>
        <end position="470"/>
    </location>
</feature>
<comment type="function">
    <text evidence="1">Arabinosyl transferase responsible for the polymerization of arabinose into the arabinan of arabinogalactan.</text>
</comment>
<feature type="transmembrane region" description="Helical" evidence="12">
    <location>
        <begin position="546"/>
        <end position="567"/>
    </location>
</feature>
<dbReference type="Pfam" id="PF14896">
    <property type="entry name" value="Arabino_trans_C"/>
    <property type="match status" value="1"/>
</dbReference>
<evidence type="ECO:0000256" key="9">
    <source>
        <dbReference type="ARBA" id="ARBA00023136"/>
    </source>
</evidence>
<dbReference type="InterPro" id="IPR007680">
    <property type="entry name" value="Arabino_trans_central"/>
</dbReference>
<evidence type="ECO:0000313" key="19">
    <source>
        <dbReference type="Proteomes" id="UP000466894"/>
    </source>
</evidence>
<evidence type="ECO:0000256" key="7">
    <source>
        <dbReference type="ARBA" id="ARBA00022692"/>
    </source>
</evidence>
<keyword evidence="8 12" id="KW-1133">Transmembrane helix</keyword>
<feature type="transmembrane region" description="Helical" evidence="12">
    <location>
        <begin position="46"/>
        <end position="65"/>
    </location>
</feature>
<dbReference type="Gene3D" id="3.40.190.160">
    <property type="match status" value="1"/>
</dbReference>
<name>A0A7I7PC72_9MYCO</name>
<evidence type="ECO:0000256" key="3">
    <source>
        <dbReference type="ARBA" id="ARBA00008195"/>
    </source>
</evidence>
<feature type="transmembrane region" description="Helical" evidence="12">
    <location>
        <begin position="482"/>
        <end position="503"/>
    </location>
</feature>
<feature type="transmembrane region" description="Helical" evidence="12">
    <location>
        <begin position="348"/>
        <end position="371"/>
    </location>
</feature>
<evidence type="ECO:0000256" key="1">
    <source>
        <dbReference type="ARBA" id="ARBA00003001"/>
    </source>
</evidence>
<dbReference type="InterPro" id="IPR040920">
    <property type="entry name" value="Arabino_trans_N"/>
</dbReference>
<evidence type="ECO:0000259" key="15">
    <source>
        <dbReference type="Pfam" id="PF17689"/>
    </source>
</evidence>
<feature type="region of interest" description="Disordered" evidence="11">
    <location>
        <begin position="1"/>
        <end position="33"/>
    </location>
</feature>
<evidence type="ECO:0000259" key="14">
    <source>
        <dbReference type="Pfam" id="PF14896"/>
    </source>
</evidence>
<evidence type="ECO:0000256" key="10">
    <source>
        <dbReference type="ARBA" id="ARBA00023316"/>
    </source>
</evidence>
<keyword evidence="7 12" id="KW-0812">Transmembrane</keyword>
<comment type="similarity">
    <text evidence="3">Belongs to the emb family.</text>
</comment>
<proteinExistence type="inferred from homology"/>
<dbReference type="GO" id="GO:0071555">
    <property type="term" value="P:cell wall organization"/>
    <property type="evidence" value="ECO:0007669"/>
    <property type="project" value="UniProtKB-KW"/>
</dbReference>
<dbReference type="RefSeq" id="WP_083088466.1">
    <property type="nucleotide sequence ID" value="NZ_AP022583.1"/>
</dbReference>
<evidence type="ECO:0000259" key="13">
    <source>
        <dbReference type="Pfam" id="PF04602"/>
    </source>
</evidence>